<dbReference type="OrthoDB" id="1856718at2759"/>
<feature type="signal peptide" evidence="1">
    <location>
        <begin position="1"/>
        <end position="19"/>
    </location>
</feature>
<evidence type="ECO:0000313" key="3">
    <source>
        <dbReference type="Proteomes" id="UP000008281"/>
    </source>
</evidence>
<keyword evidence="3" id="KW-1185">Reference proteome</keyword>
<accession>E3MNQ9</accession>
<organism evidence="3">
    <name type="scientific">Caenorhabditis remanei</name>
    <name type="common">Caenorhabditis vulgaris</name>
    <dbReference type="NCBI Taxonomy" id="31234"/>
    <lineage>
        <taxon>Eukaryota</taxon>
        <taxon>Metazoa</taxon>
        <taxon>Ecdysozoa</taxon>
        <taxon>Nematoda</taxon>
        <taxon>Chromadorea</taxon>
        <taxon>Rhabditida</taxon>
        <taxon>Rhabditina</taxon>
        <taxon>Rhabditomorpha</taxon>
        <taxon>Rhabditoidea</taxon>
        <taxon>Rhabditidae</taxon>
        <taxon>Peloderinae</taxon>
        <taxon>Caenorhabditis</taxon>
    </lineage>
</organism>
<sequence>MIWGHLLVVLFFKPPIVMTLINYDDDNTGFFSPSMGLVKIACFGSLGMTAGKESEGNCMYSIKTRRLKAAPPKTSLVRSYEEK</sequence>
<evidence type="ECO:0008006" key="4">
    <source>
        <dbReference type="Google" id="ProtNLM"/>
    </source>
</evidence>
<dbReference type="InParanoid" id="E3MNQ9"/>
<dbReference type="HOGENOM" id="CLU_2544777_0_0_1"/>
<feature type="chain" id="PRO_5003175307" description="Secreted protein" evidence="1">
    <location>
        <begin position="20"/>
        <end position="83"/>
    </location>
</feature>
<keyword evidence="1" id="KW-0732">Signal</keyword>
<dbReference type="STRING" id="31234.E3MNQ9"/>
<evidence type="ECO:0000313" key="2">
    <source>
        <dbReference type="EMBL" id="EFP06167.1"/>
    </source>
</evidence>
<gene>
    <name evidence="2" type="ORF">CRE_05855</name>
</gene>
<name>E3MNQ9_CAERE</name>
<dbReference type="AlphaFoldDB" id="E3MNQ9"/>
<dbReference type="eggNOG" id="KOG1479">
    <property type="taxonomic scope" value="Eukaryota"/>
</dbReference>
<reference evidence="2" key="1">
    <citation type="submission" date="2007-07" db="EMBL/GenBank/DDBJ databases">
        <title>PCAP assembly of the Caenorhabditis remanei genome.</title>
        <authorList>
            <consortium name="The Caenorhabditis remanei Sequencing Consortium"/>
            <person name="Wilson R.K."/>
        </authorList>
    </citation>
    <scope>NUCLEOTIDE SEQUENCE [LARGE SCALE GENOMIC DNA]</scope>
    <source>
        <strain evidence="2">PB4641</strain>
    </source>
</reference>
<dbReference type="Proteomes" id="UP000008281">
    <property type="component" value="Unassembled WGS sequence"/>
</dbReference>
<proteinExistence type="predicted"/>
<protein>
    <recommendedName>
        <fullName evidence="4">Secreted protein</fullName>
    </recommendedName>
</protein>
<evidence type="ECO:0000256" key="1">
    <source>
        <dbReference type="SAM" id="SignalP"/>
    </source>
</evidence>
<dbReference type="EMBL" id="DS268460">
    <property type="protein sequence ID" value="EFP06167.1"/>
    <property type="molecule type" value="Genomic_DNA"/>
</dbReference>